<dbReference type="AlphaFoldDB" id="A0AAE0NL05"/>
<gene>
    <name evidence="1" type="ORF">B0T24DRAFT_604904</name>
</gene>
<comment type="caution">
    <text evidence="1">The sequence shown here is derived from an EMBL/GenBank/DDBJ whole genome shotgun (WGS) entry which is preliminary data.</text>
</comment>
<organism evidence="1 2">
    <name type="scientific">Lasiosphaeria ovina</name>
    <dbReference type="NCBI Taxonomy" id="92902"/>
    <lineage>
        <taxon>Eukaryota</taxon>
        <taxon>Fungi</taxon>
        <taxon>Dikarya</taxon>
        <taxon>Ascomycota</taxon>
        <taxon>Pezizomycotina</taxon>
        <taxon>Sordariomycetes</taxon>
        <taxon>Sordariomycetidae</taxon>
        <taxon>Sordariales</taxon>
        <taxon>Lasiosphaeriaceae</taxon>
        <taxon>Lasiosphaeria</taxon>
    </lineage>
</organism>
<accession>A0AAE0NL05</accession>
<evidence type="ECO:0000313" key="2">
    <source>
        <dbReference type="Proteomes" id="UP001287356"/>
    </source>
</evidence>
<dbReference type="Proteomes" id="UP001287356">
    <property type="component" value="Unassembled WGS sequence"/>
</dbReference>
<keyword evidence="2" id="KW-1185">Reference proteome</keyword>
<dbReference type="EMBL" id="JAULSN010000001">
    <property type="protein sequence ID" value="KAK3383419.1"/>
    <property type="molecule type" value="Genomic_DNA"/>
</dbReference>
<evidence type="ECO:0000313" key="1">
    <source>
        <dbReference type="EMBL" id="KAK3383419.1"/>
    </source>
</evidence>
<name>A0AAE0NL05_9PEZI</name>
<reference evidence="1" key="2">
    <citation type="submission" date="2023-06" db="EMBL/GenBank/DDBJ databases">
        <authorList>
            <consortium name="Lawrence Berkeley National Laboratory"/>
            <person name="Haridas S."/>
            <person name="Hensen N."/>
            <person name="Bonometti L."/>
            <person name="Westerberg I."/>
            <person name="Brannstrom I.O."/>
            <person name="Guillou S."/>
            <person name="Cros-Aarteil S."/>
            <person name="Calhoun S."/>
            <person name="Kuo A."/>
            <person name="Mondo S."/>
            <person name="Pangilinan J."/>
            <person name="Riley R."/>
            <person name="Labutti K."/>
            <person name="Andreopoulos B."/>
            <person name="Lipzen A."/>
            <person name="Chen C."/>
            <person name="Yanf M."/>
            <person name="Daum C."/>
            <person name="Ng V."/>
            <person name="Clum A."/>
            <person name="Steindorff A."/>
            <person name="Ohm R."/>
            <person name="Martin F."/>
            <person name="Silar P."/>
            <person name="Natvig D."/>
            <person name="Lalanne C."/>
            <person name="Gautier V."/>
            <person name="Ament-Velasquez S.L."/>
            <person name="Kruys A."/>
            <person name="Hutchinson M.I."/>
            <person name="Powell A.J."/>
            <person name="Barry K."/>
            <person name="Miller A.N."/>
            <person name="Grigoriev I.V."/>
            <person name="Debuchy R."/>
            <person name="Gladieux P."/>
            <person name="Thoren M.H."/>
            <person name="Johannesson H."/>
        </authorList>
    </citation>
    <scope>NUCLEOTIDE SEQUENCE</scope>
    <source>
        <strain evidence="1">CBS 958.72</strain>
    </source>
</reference>
<reference evidence="1" key="1">
    <citation type="journal article" date="2023" name="Mol. Phylogenet. Evol.">
        <title>Genome-scale phylogeny and comparative genomics of the fungal order Sordariales.</title>
        <authorList>
            <person name="Hensen N."/>
            <person name="Bonometti L."/>
            <person name="Westerberg I."/>
            <person name="Brannstrom I.O."/>
            <person name="Guillou S."/>
            <person name="Cros-Aarteil S."/>
            <person name="Calhoun S."/>
            <person name="Haridas S."/>
            <person name="Kuo A."/>
            <person name="Mondo S."/>
            <person name="Pangilinan J."/>
            <person name="Riley R."/>
            <person name="LaButti K."/>
            <person name="Andreopoulos B."/>
            <person name="Lipzen A."/>
            <person name="Chen C."/>
            <person name="Yan M."/>
            <person name="Daum C."/>
            <person name="Ng V."/>
            <person name="Clum A."/>
            <person name="Steindorff A."/>
            <person name="Ohm R.A."/>
            <person name="Martin F."/>
            <person name="Silar P."/>
            <person name="Natvig D.O."/>
            <person name="Lalanne C."/>
            <person name="Gautier V."/>
            <person name="Ament-Velasquez S.L."/>
            <person name="Kruys A."/>
            <person name="Hutchinson M.I."/>
            <person name="Powell A.J."/>
            <person name="Barry K."/>
            <person name="Miller A.N."/>
            <person name="Grigoriev I.V."/>
            <person name="Debuchy R."/>
            <person name="Gladieux P."/>
            <person name="Hiltunen Thoren M."/>
            <person name="Johannesson H."/>
        </authorList>
    </citation>
    <scope>NUCLEOTIDE SEQUENCE</scope>
    <source>
        <strain evidence="1">CBS 958.72</strain>
    </source>
</reference>
<sequence>MGSSPGALRCATAARVGAAASPGTRQGWSGRCLPFGTMRRSISRRLLPDLEDVDGIHRGVGQGGKEVAILSRDSRIFPHQTFSARPGTHQLIVWNSALFHPVAPSGSLLGVATKPSYLTFVISTTHHSSHFHRCPAGATKSTGQPSSFFPARLSDF</sequence>
<proteinExistence type="predicted"/>
<protein>
    <submittedName>
        <fullName evidence="1">Uncharacterized protein</fullName>
    </submittedName>
</protein>